<evidence type="ECO:0000313" key="5">
    <source>
        <dbReference type="Proteomes" id="UP000541558"/>
    </source>
</evidence>
<evidence type="ECO:0000256" key="3">
    <source>
        <dbReference type="SAM" id="MobiDB-lite"/>
    </source>
</evidence>
<dbReference type="EMBL" id="JAACJK010000012">
    <property type="protein sequence ID" value="KAF5338594.1"/>
    <property type="molecule type" value="Genomic_DNA"/>
</dbReference>
<sequence>MTDHEHSHTHAPGEEHTHSHDHGPHSPIDPPTDPASQALIDQDFVPVALAVSPDGHNALCAEHKLEKCDSCNVDFINTNRLARLLASNPSLLCPPPNNVVSQQLSQMVQRTKDEGNALFKQGQAVPALARYTQAASYAVQRPPWEANQVMREEVTTVVSNRSAAYFDLGDYISALADAETVISLRRSWPKGHFRKAKALLGMHKTKEAAESVRLGLSFEPQNNELLTFLHDIEKVHEKLEEKKQQKLEGAVPVTASA</sequence>
<comment type="caution">
    <text evidence="4">The sequence shown here is derived from an EMBL/GenBank/DDBJ whole genome shotgun (WGS) entry which is preliminary data.</text>
</comment>
<organism evidence="4 5">
    <name type="scientific">Ephemerocybe angulata</name>
    <dbReference type="NCBI Taxonomy" id="980116"/>
    <lineage>
        <taxon>Eukaryota</taxon>
        <taxon>Fungi</taxon>
        <taxon>Dikarya</taxon>
        <taxon>Basidiomycota</taxon>
        <taxon>Agaricomycotina</taxon>
        <taxon>Agaricomycetes</taxon>
        <taxon>Agaricomycetidae</taxon>
        <taxon>Agaricales</taxon>
        <taxon>Agaricineae</taxon>
        <taxon>Psathyrellaceae</taxon>
        <taxon>Ephemerocybe</taxon>
    </lineage>
</organism>
<dbReference type="InterPro" id="IPR011990">
    <property type="entry name" value="TPR-like_helical_dom_sf"/>
</dbReference>
<dbReference type="Proteomes" id="UP000541558">
    <property type="component" value="Unassembled WGS sequence"/>
</dbReference>
<dbReference type="GO" id="GO:0051879">
    <property type="term" value="F:Hsp90 protein binding"/>
    <property type="evidence" value="ECO:0007669"/>
    <property type="project" value="TreeGrafter"/>
</dbReference>
<keyword evidence="5" id="KW-1185">Reference proteome</keyword>
<dbReference type="Gene3D" id="1.25.40.10">
    <property type="entry name" value="Tetratricopeptide repeat domain"/>
    <property type="match status" value="1"/>
</dbReference>
<feature type="compositionally biased region" description="Basic and acidic residues" evidence="3">
    <location>
        <begin position="1"/>
        <end position="24"/>
    </location>
</feature>
<dbReference type="PANTHER" id="PTHR22904:SF523">
    <property type="entry name" value="STRESS-INDUCED-PHOSPHOPROTEIN 1"/>
    <property type="match status" value="1"/>
</dbReference>
<reference evidence="4 5" key="1">
    <citation type="journal article" date="2020" name="ISME J.">
        <title>Uncovering the hidden diversity of litter-decomposition mechanisms in mushroom-forming fungi.</title>
        <authorList>
            <person name="Floudas D."/>
            <person name="Bentzer J."/>
            <person name="Ahren D."/>
            <person name="Johansson T."/>
            <person name="Persson P."/>
            <person name="Tunlid A."/>
        </authorList>
    </citation>
    <scope>NUCLEOTIDE SEQUENCE [LARGE SCALE GENOMIC DNA]</scope>
    <source>
        <strain evidence="4 5">CBS 175.51</strain>
    </source>
</reference>
<dbReference type="AlphaFoldDB" id="A0A8H5FJ13"/>
<evidence type="ECO:0000313" key="4">
    <source>
        <dbReference type="EMBL" id="KAF5338594.1"/>
    </source>
</evidence>
<evidence type="ECO:0000256" key="2">
    <source>
        <dbReference type="ARBA" id="ARBA00022803"/>
    </source>
</evidence>
<evidence type="ECO:0008006" key="6">
    <source>
        <dbReference type="Google" id="ProtNLM"/>
    </source>
</evidence>
<feature type="region of interest" description="Disordered" evidence="3">
    <location>
        <begin position="1"/>
        <end position="37"/>
    </location>
</feature>
<dbReference type="SUPFAM" id="SSF48452">
    <property type="entry name" value="TPR-like"/>
    <property type="match status" value="1"/>
</dbReference>
<protein>
    <recommendedName>
        <fullName evidence="6">Translocation protein sec72</fullName>
    </recommendedName>
</protein>
<gene>
    <name evidence="4" type="ORF">D9611_012744</name>
</gene>
<dbReference type="OrthoDB" id="433738at2759"/>
<proteinExistence type="predicted"/>
<evidence type="ECO:0000256" key="1">
    <source>
        <dbReference type="ARBA" id="ARBA00022737"/>
    </source>
</evidence>
<name>A0A8H5FJ13_9AGAR</name>
<dbReference type="PANTHER" id="PTHR22904">
    <property type="entry name" value="TPR REPEAT CONTAINING PROTEIN"/>
    <property type="match status" value="1"/>
</dbReference>
<keyword evidence="1" id="KW-0677">Repeat</keyword>
<accession>A0A8H5FJ13</accession>
<keyword evidence="2" id="KW-0802">TPR repeat</keyword>